<dbReference type="AlphaFoldDB" id="A0A2S9YPD9"/>
<evidence type="ECO:0000313" key="4">
    <source>
        <dbReference type="Proteomes" id="UP000238823"/>
    </source>
</evidence>
<dbReference type="Gene3D" id="1.10.30.50">
    <property type="match status" value="1"/>
</dbReference>
<protein>
    <submittedName>
        <fullName evidence="3">HNH endonuclease</fullName>
    </submittedName>
</protein>
<feature type="compositionally biased region" description="Low complexity" evidence="1">
    <location>
        <begin position="8"/>
        <end position="22"/>
    </location>
</feature>
<reference evidence="3 4" key="1">
    <citation type="submission" date="2018-03" db="EMBL/GenBank/DDBJ databases">
        <title>Draft Genome Sequences of the Obligatory Marine Myxobacteria Enhygromyxa salina SWB007.</title>
        <authorList>
            <person name="Poehlein A."/>
            <person name="Moghaddam J.A."/>
            <person name="Harms H."/>
            <person name="Alanjari M."/>
            <person name="Koenig G.M."/>
            <person name="Daniel R."/>
            <person name="Schaeberle T.F."/>
        </authorList>
    </citation>
    <scope>NUCLEOTIDE SEQUENCE [LARGE SCALE GENOMIC DNA]</scope>
    <source>
        <strain evidence="3 4">SWB007</strain>
    </source>
</reference>
<dbReference type="InterPro" id="IPR003615">
    <property type="entry name" value="HNH_nuc"/>
</dbReference>
<feature type="domain" description="HNH nuclease" evidence="2">
    <location>
        <begin position="132"/>
        <end position="183"/>
    </location>
</feature>
<dbReference type="CDD" id="cd00085">
    <property type="entry name" value="HNHc"/>
    <property type="match status" value="1"/>
</dbReference>
<keyword evidence="3" id="KW-0378">Hydrolase</keyword>
<keyword evidence="3" id="KW-0540">Nuclease</keyword>
<evidence type="ECO:0000256" key="1">
    <source>
        <dbReference type="SAM" id="MobiDB-lite"/>
    </source>
</evidence>
<keyword evidence="3" id="KW-0255">Endonuclease</keyword>
<organism evidence="3 4">
    <name type="scientific">Enhygromyxa salina</name>
    <dbReference type="NCBI Taxonomy" id="215803"/>
    <lineage>
        <taxon>Bacteria</taxon>
        <taxon>Pseudomonadati</taxon>
        <taxon>Myxococcota</taxon>
        <taxon>Polyangia</taxon>
        <taxon>Nannocystales</taxon>
        <taxon>Nannocystaceae</taxon>
        <taxon>Enhygromyxa</taxon>
    </lineage>
</organism>
<evidence type="ECO:0000259" key="2">
    <source>
        <dbReference type="SMART" id="SM00507"/>
    </source>
</evidence>
<dbReference type="EMBL" id="PVNL01000063">
    <property type="protein sequence ID" value="PRQ06942.1"/>
    <property type="molecule type" value="Genomic_DNA"/>
</dbReference>
<comment type="caution">
    <text evidence="3">The sequence shown here is derived from an EMBL/GenBank/DDBJ whole genome shotgun (WGS) entry which is preliminary data.</text>
</comment>
<dbReference type="Proteomes" id="UP000238823">
    <property type="component" value="Unassembled WGS sequence"/>
</dbReference>
<gene>
    <name evidence="3" type="ORF">ENSA7_33660</name>
</gene>
<dbReference type="OrthoDB" id="5379188at2"/>
<dbReference type="Pfam" id="PF01844">
    <property type="entry name" value="HNH"/>
    <property type="match status" value="1"/>
</dbReference>
<evidence type="ECO:0000313" key="3">
    <source>
        <dbReference type="EMBL" id="PRQ06942.1"/>
    </source>
</evidence>
<feature type="compositionally biased region" description="Basic and acidic residues" evidence="1">
    <location>
        <begin position="36"/>
        <end position="46"/>
    </location>
</feature>
<dbReference type="GO" id="GO:0008270">
    <property type="term" value="F:zinc ion binding"/>
    <property type="evidence" value="ECO:0007669"/>
    <property type="project" value="InterPro"/>
</dbReference>
<dbReference type="RefSeq" id="WP_146157790.1">
    <property type="nucleotide sequence ID" value="NZ_PVNL01000063.1"/>
</dbReference>
<dbReference type="GO" id="GO:0003676">
    <property type="term" value="F:nucleic acid binding"/>
    <property type="evidence" value="ECO:0007669"/>
    <property type="project" value="InterPro"/>
</dbReference>
<sequence length="274" mass="29093">MLSAKDGQASAEASPQASAEAPADPPTPQLTSANDSETHEQERAEASVDVARAYPKHRPRTLGSGYELVVITSPQQLEGGPGSVGGFMRDGTRVPSHVAQMLACDSARVDVVVGEHGELLDVGRSTRTIPSAIDRALWLRDGGCRVPGCGRKQHLHGHHIKGWAEGGPTSLSNLVLVCPGHHRMIHEDGLACEIRDGKIVFVDQRGRDIPGSPASAATGYNLEELELFLREADLHIDPAMTAPKWDGRPMNLADTLGWLFIAEQTSGPGADGGT</sequence>
<dbReference type="GO" id="GO:0004519">
    <property type="term" value="F:endonuclease activity"/>
    <property type="evidence" value="ECO:0007669"/>
    <property type="project" value="UniProtKB-KW"/>
</dbReference>
<name>A0A2S9YPD9_9BACT</name>
<feature type="region of interest" description="Disordered" evidence="1">
    <location>
        <begin position="1"/>
        <end position="53"/>
    </location>
</feature>
<proteinExistence type="predicted"/>
<dbReference type="SMART" id="SM00507">
    <property type="entry name" value="HNHc"/>
    <property type="match status" value="1"/>
</dbReference>
<accession>A0A2S9YPD9</accession>
<dbReference type="InterPro" id="IPR002711">
    <property type="entry name" value="HNH"/>
</dbReference>